<evidence type="ECO:0000313" key="2">
    <source>
        <dbReference type="Proteomes" id="UP000005824"/>
    </source>
</evidence>
<dbReference type="STRING" id="497964.CfE428DRAFT_1330"/>
<dbReference type="AlphaFoldDB" id="B4CXN9"/>
<sequence>MVTVTRYGTRHWAVWLDGELVVVALYKRGAATVAEKLRELVSLKGGGYAVAA</sequence>
<dbReference type="InParanoid" id="B4CXN9"/>
<evidence type="ECO:0000313" key="1">
    <source>
        <dbReference type="EMBL" id="EDY21037.1"/>
    </source>
</evidence>
<proteinExistence type="predicted"/>
<dbReference type="Proteomes" id="UP000005824">
    <property type="component" value="Unassembled WGS sequence"/>
</dbReference>
<dbReference type="EMBL" id="ABVL01000003">
    <property type="protein sequence ID" value="EDY21037.1"/>
    <property type="molecule type" value="Genomic_DNA"/>
</dbReference>
<accession>B4CXN9</accession>
<organism evidence="1 2">
    <name type="scientific">Chthoniobacter flavus Ellin428</name>
    <dbReference type="NCBI Taxonomy" id="497964"/>
    <lineage>
        <taxon>Bacteria</taxon>
        <taxon>Pseudomonadati</taxon>
        <taxon>Verrucomicrobiota</taxon>
        <taxon>Spartobacteria</taxon>
        <taxon>Chthoniobacterales</taxon>
        <taxon>Chthoniobacteraceae</taxon>
        <taxon>Chthoniobacter</taxon>
    </lineage>
</organism>
<name>B4CXN9_9BACT</name>
<keyword evidence="2" id="KW-1185">Reference proteome</keyword>
<gene>
    <name evidence="1" type="ORF">CfE428DRAFT_1330</name>
</gene>
<comment type="caution">
    <text evidence="1">The sequence shown here is derived from an EMBL/GenBank/DDBJ whole genome shotgun (WGS) entry which is preliminary data.</text>
</comment>
<dbReference type="RefSeq" id="WP_006978656.1">
    <property type="nucleotide sequence ID" value="NZ_ABVL01000003.1"/>
</dbReference>
<reference evidence="1 2" key="1">
    <citation type="journal article" date="2011" name="J. Bacteriol.">
        <title>Genome sequence of Chthoniobacter flavus Ellin428, an aerobic heterotrophic soil bacterium.</title>
        <authorList>
            <person name="Kant R."/>
            <person name="van Passel M.W."/>
            <person name="Palva A."/>
            <person name="Lucas S."/>
            <person name="Lapidus A."/>
            <person name="Glavina Del Rio T."/>
            <person name="Dalin E."/>
            <person name="Tice H."/>
            <person name="Bruce D."/>
            <person name="Goodwin L."/>
            <person name="Pitluck S."/>
            <person name="Larimer F.W."/>
            <person name="Land M.L."/>
            <person name="Hauser L."/>
            <person name="Sangwan P."/>
            <person name="de Vos W.M."/>
            <person name="Janssen P.H."/>
            <person name="Smidt H."/>
        </authorList>
    </citation>
    <scope>NUCLEOTIDE SEQUENCE [LARGE SCALE GENOMIC DNA]</scope>
    <source>
        <strain evidence="1 2">Ellin428</strain>
    </source>
</reference>
<protein>
    <submittedName>
        <fullName evidence="1">Uncharacterized protein</fullName>
    </submittedName>
</protein>